<dbReference type="OrthoDB" id="9982946at2759"/>
<dbReference type="GO" id="GO:0005795">
    <property type="term" value="C:Golgi stack"/>
    <property type="evidence" value="ECO:0007669"/>
    <property type="project" value="TreeGrafter"/>
</dbReference>
<evidence type="ECO:0000256" key="11">
    <source>
        <dbReference type="ARBA" id="ARBA00068637"/>
    </source>
</evidence>
<dbReference type="InterPro" id="IPR003593">
    <property type="entry name" value="AAA+_ATPase"/>
</dbReference>
<dbReference type="Gene3D" id="1.10.8.60">
    <property type="match status" value="1"/>
</dbReference>
<keyword evidence="7" id="KW-0067">ATP-binding</keyword>
<dbReference type="CDD" id="cd00009">
    <property type="entry name" value="AAA"/>
    <property type="match status" value="1"/>
</dbReference>
<dbReference type="InterPro" id="IPR009097">
    <property type="entry name" value="Cyclic_Pdiesterase"/>
</dbReference>
<evidence type="ECO:0000256" key="1">
    <source>
        <dbReference type="ARBA" id="ARBA00004496"/>
    </source>
</evidence>
<sequence>MTAQPAIPAHTSNTFEDLSGIGTSDFSNPYDALLSACENDPKKVQERYSTHRTTRNAQQKAKLLDSNFAGISIDPILLRLVDSSIEPGYVDPRHCLVFWARPTQKVKNLIHRVQQELLTVAPNMWIMPQDCLHLTALEMTHSKQSEEIKELVRTMQDKVPSITDYTFDHRARLIKPMIGFDASALALSFVPAAGEALHSGRSLENEGYTYHHLRRDLYELCQATGVQVDSRYVVPSSHLTIGRFIRAKDFTDGAGSPEPAKMQAFVAKIEEINAWLQKEFWPESDEGQIADGGEWIVGEEKGLNCRMGTLWYGGAKMFNRDRMPGLPGSSPRPPGRNDGYGRPPQQPQPSPRQPGGYDSRMGGYEDQPPPGYGSGAQRMPVRGPPAGAQPGRGGPSVQLRPVKSPGGNAFAFGNLVAVSPRDFPPSRDGTDIYIILNNNFVLSARPIDQCPPGEIGLSDAQRTWAGITLGPQDFVTAEPYDPFSQGGQCYLGNVDVEVGFATRKSTDVPFDQDELAKQFQKNFQDQLLAPGQQLLMDVKSIYLRLMIKTVQLVNLSMEKSESASAPATDPRARGILTNQTQIDFFKDARTDIKLKASNRRAAANSIVQPGFKFTDMGIGGLDTEFSAIFRRAFASRIFPPGLVDKLGIQHVRGILLYGPPGTGKTLIARQIGKMLNAREPKVINGPEVLNKYVGQSEENIRKLFADAEKEYKEKGDESGLHIIIFDELDAVCKQRGSSGGGTGVGDSVVNQLLSKLDGVDQLNNILLIGMTNRMDMIDEALLRAGRLEVHMEISLPDESGRAQIINIHTAKMRQNDVLAGDVDVNELAKLTKNFSGAEISGLVKAASSFAFSRHIKVGTMASIDQQSLENMQVSREDFLSALEEVKPLFGVAEEELGVRVRQGIIPFSPFISDILDEGQLYINQVRKPGSTPLLSVALHGPPGSGKTALAAKMAIDSGFPFIKLVSPEDTIGMSEAQKVQHLDKTFRDAYKSTISLIVLDNIEMLVDWVPIGPRFSNTVLVALKVLLGKQPPKDRRLLIFATTTARSVLQQLDLFSRFDYEIAVPNVGTQAELAHILQHSGAFSEHDQGRAIREIEETTGSRDIQVGIKTILTTIETAKEDSDMAGRFARALTRSIAASRSDYA</sequence>
<evidence type="ECO:0000256" key="12">
    <source>
        <dbReference type="SAM" id="MobiDB-lite"/>
    </source>
</evidence>
<keyword evidence="6" id="KW-0547">Nucleotide-binding</keyword>
<dbReference type="GO" id="GO:0005524">
    <property type="term" value="F:ATP binding"/>
    <property type="evidence" value="ECO:0007669"/>
    <property type="project" value="UniProtKB-KW"/>
</dbReference>
<evidence type="ECO:0000313" key="16">
    <source>
        <dbReference type="Proteomes" id="UP000799444"/>
    </source>
</evidence>
<dbReference type="Gene3D" id="3.40.50.300">
    <property type="entry name" value="P-loop containing nucleotide triphosphate hydrolases"/>
    <property type="match status" value="2"/>
</dbReference>
<dbReference type="InterPro" id="IPR004201">
    <property type="entry name" value="Cdc48_dom2"/>
</dbReference>
<dbReference type="SUPFAM" id="SSF50692">
    <property type="entry name" value="ADC-like"/>
    <property type="match status" value="1"/>
</dbReference>
<comment type="function">
    <text evidence="10">Required for vesicle-mediated transport. Catalyzes the fusion of transport vesicles within the Golgi cisternae. Is also required for transport from the endoplasmic reticulum to the Golgi stack. Seems to function as a fusion protein required for the delivery of cargo proteins to all compartments of the Golgi stack independent of vesicle origin.</text>
</comment>
<dbReference type="FunFam" id="3.40.50.300:FF:000187">
    <property type="entry name" value="Vesicular-fusion ATPase SEC18"/>
    <property type="match status" value="1"/>
</dbReference>
<dbReference type="SUPFAM" id="SSF52540">
    <property type="entry name" value="P-loop containing nucleoside triphosphate hydrolases"/>
    <property type="match status" value="2"/>
</dbReference>
<dbReference type="FunFam" id="2.40.40.20:FF:000012">
    <property type="entry name" value="Vesicle-fusing ATPase protein"/>
    <property type="match status" value="1"/>
</dbReference>
<gene>
    <name evidence="15" type="ORF">EJ04DRAFT_540680</name>
</gene>
<dbReference type="Gene3D" id="2.40.40.20">
    <property type="match status" value="1"/>
</dbReference>
<dbReference type="PANTHER" id="PTHR23078">
    <property type="entry name" value="VESICULAR-FUSION PROTEIN NSF"/>
    <property type="match status" value="1"/>
</dbReference>
<dbReference type="InterPro" id="IPR003960">
    <property type="entry name" value="ATPase_AAA_CS"/>
</dbReference>
<feature type="compositionally biased region" description="Low complexity" evidence="12">
    <location>
        <begin position="380"/>
        <end position="389"/>
    </location>
</feature>
<keyword evidence="9" id="KW-0653">Protein transport</keyword>
<comment type="subcellular location">
    <subcellularLocation>
        <location evidence="1">Cytoplasm</location>
    </subcellularLocation>
</comment>
<evidence type="ECO:0000256" key="6">
    <source>
        <dbReference type="ARBA" id="ARBA00022741"/>
    </source>
</evidence>
<dbReference type="InterPro" id="IPR039812">
    <property type="entry name" value="Vesicle-fus_ATPase"/>
</dbReference>
<comment type="similarity">
    <text evidence="2">Belongs to the AAA ATPase family.</text>
</comment>
<keyword evidence="3" id="KW-0813">Transport</keyword>
<feature type="domain" description="AAA+ ATPase" evidence="13">
    <location>
        <begin position="932"/>
        <end position="1068"/>
    </location>
</feature>
<dbReference type="AlphaFoldDB" id="A0A9P4V7C4"/>
<dbReference type="Gene3D" id="3.10.330.10">
    <property type="match status" value="1"/>
</dbReference>
<reference evidence="15" key="1">
    <citation type="journal article" date="2020" name="Stud. Mycol.">
        <title>101 Dothideomycetes genomes: a test case for predicting lifestyles and emergence of pathogens.</title>
        <authorList>
            <person name="Haridas S."/>
            <person name="Albert R."/>
            <person name="Binder M."/>
            <person name="Bloem J."/>
            <person name="Labutti K."/>
            <person name="Salamov A."/>
            <person name="Andreopoulos B."/>
            <person name="Baker S."/>
            <person name="Barry K."/>
            <person name="Bills G."/>
            <person name="Bluhm B."/>
            <person name="Cannon C."/>
            <person name="Castanera R."/>
            <person name="Culley D."/>
            <person name="Daum C."/>
            <person name="Ezra D."/>
            <person name="Gonzalez J."/>
            <person name="Henrissat B."/>
            <person name="Kuo A."/>
            <person name="Liang C."/>
            <person name="Lipzen A."/>
            <person name="Lutzoni F."/>
            <person name="Magnuson J."/>
            <person name="Mondo S."/>
            <person name="Nolan M."/>
            <person name="Ohm R."/>
            <person name="Pangilinan J."/>
            <person name="Park H.-J."/>
            <person name="Ramirez L."/>
            <person name="Alfaro M."/>
            <person name="Sun H."/>
            <person name="Tritt A."/>
            <person name="Yoshinaga Y."/>
            <person name="Zwiers L.-H."/>
            <person name="Turgeon B."/>
            <person name="Goodwin S."/>
            <person name="Spatafora J."/>
            <person name="Crous P."/>
            <person name="Grigoriev I."/>
        </authorList>
    </citation>
    <scope>NUCLEOTIDE SEQUENCE</scope>
    <source>
        <strain evidence="15">CBS 125425</strain>
    </source>
</reference>
<evidence type="ECO:0000256" key="9">
    <source>
        <dbReference type="ARBA" id="ARBA00022927"/>
    </source>
</evidence>
<dbReference type="InterPro" id="IPR003959">
    <property type="entry name" value="ATPase_AAA_core"/>
</dbReference>
<evidence type="ECO:0000259" key="13">
    <source>
        <dbReference type="SMART" id="SM00382"/>
    </source>
</evidence>
<dbReference type="InterPro" id="IPR009010">
    <property type="entry name" value="Asp_de-COase-like_dom_sf"/>
</dbReference>
<dbReference type="SMART" id="SM00382">
    <property type="entry name" value="AAA"/>
    <property type="match status" value="2"/>
</dbReference>
<organism evidence="15 16">
    <name type="scientific">Polyplosphaeria fusca</name>
    <dbReference type="NCBI Taxonomy" id="682080"/>
    <lineage>
        <taxon>Eukaryota</taxon>
        <taxon>Fungi</taxon>
        <taxon>Dikarya</taxon>
        <taxon>Ascomycota</taxon>
        <taxon>Pezizomycotina</taxon>
        <taxon>Dothideomycetes</taxon>
        <taxon>Pleosporomycetidae</taxon>
        <taxon>Pleosporales</taxon>
        <taxon>Tetraplosphaeriaceae</taxon>
        <taxon>Polyplosphaeria</taxon>
    </lineage>
</organism>
<evidence type="ECO:0000256" key="2">
    <source>
        <dbReference type="ARBA" id="ARBA00006914"/>
    </source>
</evidence>
<accession>A0A9P4V7C4</accession>
<dbReference type="PROSITE" id="PS00674">
    <property type="entry name" value="AAA"/>
    <property type="match status" value="1"/>
</dbReference>
<dbReference type="GO" id="GO:0006891">
    <property type="term" value="P:intra-Golgi vesicle-mediated transport"/>
    <property type="evidence" value="ECO:0007669"/>
    <property type="project" value="TreeGrafter"/>
</dbReference>
<feature type="region of interest" description="Disordered" evidence="12">
    <location>
        <begin position="321"/>
        <end position="399"/>
    </location>
</feature>
<evidence type="ECO:0000313" key="15">
    <source>
        <dbReference type="EMBL" id="KAF2739411.1"/>
    </source>
</evidence>
<proteinExistence type="inferred from homology"/>
<evidence type="ECO:0000256" key="4">
    <source>
        <dbReference type="ARBA" id="ARBA00022490"/>
    </source>
</evidence>
<keyword evidence="16" id="KW-1185">Reference proteome</keyword>
<comment type="caution">
    <text evidence="15">The sequence shown here is derived from an EMBL/GenBank/DDBJ whole genome shotgun (WGS) entry which is preliminary data.</text>
</comment>
<evidence type="ECO:0000256" key="3">
    <source>
        <dbReference type="ARBA" id="ARBA00022448"/>
    </source>
</evidence>
<dbReference type="SUPFAM" id="SSF54585">
    <property type="entry name" value="Cdc48 domain 2-like"/>
    <property type="match status" value="1"/>
</dbReference>
<dbReference type="PANTHER" id="PTHR23078:SF3">
    <property type="entry name" value="VESICLE-FUSING ATPASE"/>
    <property type="match status" value="1"/>
</dbReference>
<dbReference type="GO" id="GO:0016887">
    <property type="term" value="F:ATP hydrolysis activity"/>
    <property type="evidence" value="ECO:0007669"/>
    <property type="project" value="InterPro"/>
</dbReference>
<dbReference type="InterPro" id="IPR027417">
    <property type="entry name" value="P-loop_NTPase"/>
</dbReference>
<keyword evidence="8" id="KW-0931">ER-Golgi transport</keyword>
<dbReference type="Pfam" id="PF02933">
    <property type="entry name" value="CDC48_2"/>
    <property type="match status" value="1"/>
</dbReference>
<dbReference type="GO" id="GO:0043001">
    <property type="term" value="P:Golgi to plasma membrane protein transport"/>
    <property type="evidence" value="ECO:0007669"/>
    <property type="project" value="TreeGrafter"/>
</dbReference>
<keyword evidence="4" id="KW-0963">Cytoplasm</keyword>
<dbReference type="SUPFAM" id="SSF55144">
    <property type="entry name" value="LigT-like"/>
    <property type="match status" value="1"/>
</dbReference>
<keyword evidence="5" id="KW-0677">Repeat</keyword>
<feature type="domain" description="CDC48" evidence="14">
    <location>
        <begin position="509"/>
        <end position="582"/>
    </location>
</feature>
<dbReference type="Pfam" id="PF17862">
    <property type="entry name" value="AAA_lid_3"/>
    <property type="match status" value="1"/>
</dbReference>
<name>A0A9P4V7C4_9PLEO</name>
<evidence type="ECO:0000256" key="7">
    <source>
        <dbReference type="ARBA" id="ARBA00022840"/>
    </source>
</evidence>
<dbReference type="InterPro" id="IPR029067">
    <property type="entry name" value="CDC48_domain_2-like_sf"/>
</dbReference>
<dbReference type="FunFam" id="3.40.50.300:FF:000166">
    <property type="entry name" value="vesicle-fusing ATPase isoform X1"/>
    <property type="match status" value="1"/>
</dbReference>
<evidence type="ECO:0000256" key="10">
    <source>
        <dbReference type="ARBA" id="ARBA00056429"/>
    </source>
</evidence>
<evidence type="ECO:0000259" key="14">
    <source>
        <dbReference type="SMART" id="SM01072"/>
    </source>
</evidence>
<dbReference type="Pfam" id="PF00004">
    <property type="entry name" value="AAA"/>
    <property type="match status" value="2"/>
</dbReference>
<dbReference type="GO" id="GO:0035494">
    <property type="term" value="P:SNARE complex disassembly"/>
    <property type="evidence" value="ECO:0007669"/>
    <property type="project" value="InterPro"/>
</dbReference>
<dbReference type="EMBL" id="ML996104">
    <property type="protein sequence ID" value="KAF2739411.1"/>
    <property type="molecule type" value="Genomic_DNA"/>
</dbReference>
<evidence type="ECO:0000256" key="5">
    <source>
        <dbReference type="ARBA" id="ARBA00022737"/>
    </source>
</evidence>
<dbReference type="Proteomes" id="UP000799444">
    <property type="component" value="Unassembled WGS sequence"/>
</dbReference>
<dbReference type="InterPro" id="IPR041569">
    <property type="entry name" value="AAA_lid_3"/>
</dbReference>
<feature type="domain" description="AAA+ ATPase" evidence="13">
    <location>
        <begin position="650"/>
        <end position="797"/>
    </location>
</feature>
<dbReference type="SMART" id="SM01072">
    <property type="entry name" value="CDC48_2"/>
    <property type="match status" value="1"/>
</dbReference>
<evidence type="ECO:0000256" key="8">
    <source>
        <dbReference type="ARBA" id="ARBA00022892"/>
    </source>
</evidence>
<dbReference type="Gene3D" id="3.90.1140.10">
    <property type="entry name" value="Cyclic phosphodiesterase"/>
    <property type="match status" value="1"/>
</dbReference>
<protein>
    <recommendedName>
        <fullName evidence="11">Vesicular-fusion protein SEC18</fullName>
    </recommendedName>
</protein>
<dbReference type="FunFam" id="1.10.8.60:FF:000026">
    <property type="entry name" value="vesicle-fusing ATPase isoform X1"/>
    <property type="match status" value="1"/>
</dbReference>